<comment type="caution">
    <text evidence="1">The sequence shown here is derived from an EMBL/GenBank/DDBJ whole genome shotgun (WGS) entry which is preliminary data.</text>
</comment>
<organism evidence="1 2">
    <name type="scientific">Bifidobacterium apri</name>
    <dbReference type="NCBI Taxonomy" id="1769423"/>
    <lineage>
        <taxon>Bacteria</taxon>
        <taxon>Bacillati</taxon>
        <taxon>Actinomycetota</taxon>
        <taxon>Actinomycetes</taxon>
        <taxon>Bifidobacteriales</taxon>
        <taxon>Bifidobacteriaceae</taxon>
        <taxon>Bifidobacterium</taxon>
    </lineage>
</organism>
<evidence type="ECO:0000313" key="1">
    <source>
        <dbReference type="EMBL" id="KAB8298547.1"/>
    </source>
</evidence>
<dbReference type="EMBL" id="WBSO01000005">
    <property type="protein sequence ID" value="KAB8298547.1"/>
    <property type="molecule type" value="Genomic_DNA"/>
</dbReference>
<dbReference type="OrthoDB" id="1453311at2"/>
<keyword evidence="2" id="KW-1185">Reference proteome</keyword>
<dbReference type="AlphaFoldDB" id="A0A6A2V8L9"/>
<dbReference type="RefSeq" id="WP_152355621.1">
    <property type="nucleotide sequence ID" value="NZ_JBHLXF010000003.1"/>
</dbReference>
<sequence length="413" mass="46687">MSGSETKNLQTALKQFASAIDVHNLESALAAEHVSTHVFDVLGVASREVPNCRMLAWLMDPHGPHGLGGRVLNGVLGYLRAHTTCCIGGAIPDTLDMADFAVHTEVDTCGARNEDDGDGRMDIVAENRIARIAFIWEVKILSDEHDNQLNRYEEAAGSLYPGWTCVFVYLTRRGDTPGDKDWIALSWLDVAGIIEKARNDAGSQVPDYAGLVIDDYVATVRRRIVEETETKNLAYEVYREHWEALNFIEGAVKDEPCRLLRDAGIRWVKDVGLDLLDNIKESKKKSIRWSTPDLVDKFGKPTESEWGTDWAWNWEVILDGAPQQHAVRPRMGIAFKNTSHRMPQERFDSVKMFLEAFGQSHADRKDDYVGYWVYGDVFMLGRDDPAIFSDWLDHQWCKLQKCATCGLRKLVVR</sequence>
<evidence type="ECO:0000313" key="2">
    <source>
        <dbReference type="Proteomes" id="UP000440041"/>
    </source>
</evidence>
<proteinExistence type="predicted"/>
<accession>A0A6A2V8L9</accession>
<reference evidence="1 2" key="1">
    <citation type="submission" date="2019-09" db="EMBL/GenBank/DDBJ databases">
        <title>Characterization of the phylogenetic diversity of two novel species belonging to the genus Bifidobacterium: Bifidobacterium cebidarum sp. nov. and Bifidobacterium leontopitheci sp. nov.</title>
        <authorList>
            <person name="Lugli G.A."/>
            <person name="Duranti S."/>
            <person name="Milani C."/>
            <person name="Turroni F."/>
            <person name="Ventura M."/>
        </authorList>
    </citation>
    <scope>NUCLEOTIDE SEQUENCE [LARGE SCALE GENOMIC DNA]</scope>
    <source>
        <strain evidence="1 2">DSM 100238</strain>
    </source>
</reference>
<dbReference type="InterPro" id="IPR029470">
    <property type="entry name" value="PDDEXK_4"/>
</dbReference>
<dbReference type="Proteomes" id="UP000440041">
    <property type="component" value="Unassembled WGS sequence"/>
</dbReference>
<name>A0A6A2V8L9_9BIFI</name>
<protein>
    <submittedName>
        <fullName evidence="1">PD-(D/E)XK nuclease superfamily</fullName>
    </submittedName>
</protein>
<gene>
    <name evidence="1" type="ORF">DSM100238_1040</name>
</gene>
<dbReference type="Pfam" id="PF14281">
    <property type="entry name" value="PDDEXK_4"/>
    <property type="match status" value="1"/>
</dbReference>